<keyword evidence="2" id="KW-0472">Membrane</keyword>
<proteinExistence type="predicted"/>
<dbReference type="EMBL" id="JBJQND010000006">
    <property type="protein sequence ID" value="KAL3873963.1"/>
    <property type="molecule type" value="Genomic_DNA"/>
</dbReference>
<name>A0ABD3WL42_SINWO</name>
<gene>
    <name evidence="3" type="ORF">ACJMK2_037037</name>
</gene>
<protein>
    <submittedName>
        <fullName evidence="3">Uncharacterized protein</fullName>
    </submittedName>
</protein>
<feature type="region of interest" description="Disordered" evidence="1">
    <location>
        <begin position="160"/>
        <end position="198"/>
    </location>
</feature>
<evidence type="ECO:0000256" key="1">
    <source>
        <dbReference type="SAM" id="MobiDB-lite"/>
    </source>
</evidence>
<keyword evidence="2" id="KW-0812">Transmembrane</keyword>
<dbReference type="AlphaFoldDB" id="A0ABD3WL42"/>
<keyword evidence="2" id="KW-1133">Transmembrane helix</keyword>
<dbReference type="Proteomes" id="UP001634394">
    <property type="component" value="Unassembled WGS sequence"/>
</dbReference>
<feature type="compositionally biased region" description="Acidic residues" evidence="1">
    <location>
        <begin position="165"/>
        <end position="177"/>
    </location>
</feature>
<keyword evidence="4" id="KW-1185">Reference proteome</keyword>
<evidence type="ECO:0000256" key="2">
    <source>
        <dbReference type="SAM" id="Phobius"/>
    </source>
</evidence>
<evidence type="ECO:0000313" key="3">
    <source>
        <dbReference type="EMBL" id="KAL3873963.1"/>
    </source>
</evidence>
<dbReference type="EMBL" id="JBJQND010000006">
    <property type="protein sequence ID" value="KAL3873962.1"/>
    <property type="molecule type" value="Genomic_DNA"/>
</dbReference>
<comment type="caution">
    <text evidence="3">The sequence shown here is derived from an EMBL/GenBank/DDBJ whole genome shotgun (WGS) entry which is preliminary data.</text>
</comment>
<evidence type="ECO:0000313" key="4">
    <source>
        <dbReference type="Proteomes" id="UP001634394"/>
    </source>
</evidence>
<organism evidence="3 4">
    <name type="scientific">Sinanodonta woodiana</name>
    <name type="common">Chinese pond mussel</name>
    <name type="synonym">Anodonta woodiana</name>
    <dbReference type="NCBI Taxonomy" id="1069815"/>
    <lineage>
        <taxon>Eukaryota</taxon>
        <taxon>Metazoa</taxon>
        <taxon>Spiralia</taxon>
        <taxon>Lophotrochozoa</taxon>
        <taxon>Mollusca</taxon>
        <taxon>Bivalvia</taxon>
        <taxon>Autobranchia</taxon>
        <taxon>Heteroconchia</taxon>
        <taxon>Palaeoheterodonta</taxon>
        <taxon>Unionida</taxon>
        <taxon>Unionoidea</taxon>
        <taxon>Unionidae</taxon>
        <taxon>Unioninae</taxon>
        <taxon>Sinanodonta</taxon>
    </lineage>
</organism>
<accession>A0ABD3WL42</accession>
<sequence>MTNSLVLWEYLARLLDLHLVCDLNIGKNLSCDSRAYIMDFCNRSLAKTYTRDESFLECETRCPESVCMQMFLFKKWKLSHNAVNNGGSINMMHHKNCFFQEQLDTDTGSTGDTTNHVEKEPFKIGFKVFCLTVTSLIMIVYLVHVIYLYKNRNNKLKKRYSSQTEELETEFPTEESDNTTVKRPNWTPRMQDRRSFPNYDKLRYIDSEEN</sequence>
<reference evidence="3 4" key="1">
    <citation type="submission" date="2024-11" db="EMBL/GenBank/DDBJ databases">
        <title>Chromosome-level genome assembly of the freshwater bivalve Anodonta woodiana.</title>
        <authorList>
            <person name="Chen X."/>
        </authorList>
    </citation>
    <scope>NUCLEOTIDE SEQUENCE [LARGE SCALE GENOMIC DNA]</scope>
    <source>
        <strain evidence="3">MN2024</strain>
        <tissue evidence="3">Gills</tissue>
    </source>
</reference>
<feature type="transmembrane region" description="Helical" evidence="2">
    <location>
        <begin position="124"/>
        <end position="149"/>
    </location>
</feature>